<keyword evidence="1" id="KW-0808">Transferase</keyword>
<evidence type="ECO:0000259" key="2">
    <source>
        <dbReference type="PROSITE" id="PS51099"/>
    </source>
</evidence>
<accession>A0A1Y2T4C6</accession>
<dbReference type="Proteomes" id="UP000194267">
    <property type="component" value="Unassembled WGS sequence"/>
</dbReference>
<name>A0A1Y2T4C6_SYMTR</name>
<dbReference type="InterPro" id="IPR003501">
    <property type="entry name" value="PTS_EIIB_2/3"/>
</dbReference>
<organism evidence="3 4">
    <name type="scientific">Symbiobacterium thermophilum</name>
    <dbReference type="NCBI Taxonomy" id="2734"/>
    <lineage>
        <taxon>Bacteria</taxon>
        <taxon>Bacillati</taxon>
        <taxon>Bacillota</taxon>
        <taxon>Clostridia</taxon>
        <taxon>Eubacteriales</taxon>
        <taxon>Symbiobacteriaceae</taxon>
        <taxon>Symbiobacterium</taxon>
    </lineage>
</organism>
<dbReference type="PROSITE" id="PS51099">
    <property type="entry name" value="PTS_EIIB_TYPE_2"/>
    <property type="match status" value="1"/>
</dbReference>
<gene>
    <name evidence="3" type="ORF">A6D92_24495</name>
</gene>
<dbReference type="CDD" id="cd05563">
    <property type="entry name" value="PTS_IIB_ascorbate"/>
    <property type="match status" value="1"/>
</dbReference>
<sequence>MKILAVCGMGLGSSLMLRMQVESALKELGVTGVSVEVADVGTAGGAGADIIVTSPQFAPMLTNAAAKVVAIQNYMDKKEVTQKIKTALDLP</sequence>
<reference evidence="4" key="1">
    <citation type="submission" date="2016-04" db="EMBL/GenBank/DDBJ databases">
        <authorList>
            <person name="Antunes L.P."/>
            <person name="Martins L.F."/>
            <person name="Pereira R.V."/>
            <person name="Thomas A.M."/>
            <person name="Barbosa D."/>
            <person name="Nascimento L."/>
            <person name="Silva G.M."/>
            <person name="Condomitti G.W."/>
            <person name="Digiampietri L.A."/>
            <person name="Lombardi K.C."/>
            <person name="Ramos P.L."/>
            <person name="Quaggio R.B."/>
            <person name="Oliveira J.C."/>
            <person name="Pascon R.C."/>
            <person name="Cruz J.B."/>
            <person name="Silva A.M."/>
            <person name="Setubal J.C."/>
        </authorList>
    </citation>
    <scope>NUCLEOTIDE SEQUENCE [LARGE SCALE GENOMIC DNA]</scope>
</reference>
<dbReference type="Gene3D" id="3.40.50.2300">
    <property type="match status" value="1"/>
</dbReference>
<dbReference type="Pfam" id="PF02302">
    <property type="entry name" value="PTS_IIB"/>
    <property type="match status" value="1"/>
</dbReference>
<protein>
    <submittedName>
        <fullName evidence="3">PTS ascorbate transporter subunit IIB</fullName>
    </submittedName>
</protein>
<dbReference type="EMBL" id="LWLV01002925">
    <property type="protein sequence ID" value="OTA40093.1"/>
    <property type="molecule type" value="Genomic_DNA"/>
</dbReference>
<evidence type="ECO:0000313" key="4">
    <source>
        <dbReference type="Proteomes" id="UP000194267"/>
    </source>
</evidence>
<evidence type="ECO:0000256" key="1">
    <source>
        <dbReference type="ARBA" id="ARBA00022679"/>
    </source>
</evidence>
<dbReference type="InterPro" id="IPR013011">
    <property type="entry name" value="PTS_EIIB_2"/>
</dbReference>
<dbReference type="InterPro" id="IPR036095">
    <property type="entry name" value="PTS_EIIB-like_sf"/>
</dbReference>
<dbReference type="SUPFAM" id="SSF52794">
    <property type="entry name" value="PTS system IIB component-like"/>
    <property type="match status" value="1"/>
</dbReference>
<dbReference type="AlphaFoldDB" id="A0A1Y2T4C6"/>
<feature type="domain" description="PTS EIIB type-2" evidence="2">
    <location>
        <begin position="1"/>
        <end position="91"/>
    </location>
</feature>
<dbReference type="GO" id="GO:0009401">
    <property type="term" value="P:phosphoenolpyruvate-dependent sugar phosphotransferase system"/>
    <property type="evidence" value="ECO:0007669"/>
    <property type="project" value="InterPro"/>
</dbReference>
<comment type="caution">
    <text evidence="3">The sequence shown here is derived from an EMBL/GenBank/DDBJ whole genome shotgun (WGS) entry which is preliminary data.</text>
</comment>
<proteinExistence type="predicted"/>
<dbReference type="GO" id="GO:0008982">
    <property type="term" value="F:protein-N(PI)-phosphohistidine-sugar phosphotransferase activity"/>
    <property type="evidence" value="ECO:0007669"/>
    <property type="project" value="InterPro"/>
</dbReference>
<evidence type="ECO:0000313" key="3">
    <source>
        <dbReference type="EMBL" id="OTA40093.1"/>
    </source>
</evidence>